<evidence type="ECO:0000313" key="2">
    <source>
        <dbReference type="EMBL" id="KAK4760258.1"/>
    </source>
</evidence>
<evidence type="ECO:0000313" key="3">
    <source>
        <dbReference type="Proteomes" id="UP001345219"/>
    </source>
</evidence>
<accession>A0AAN7K2F4</accession>
<feature type="compositionally biased region" description="Basic and acidic residues" evidence="1">
    <location>
        <begin position="124"/>
        <end position="150"/>
    </location>
</feature>
<dbReference type="Proteomes" id="UP001345219">
    <property type="component" value="Chromosome 5"/>
</dbReference>
<feature type="compositionally biased region" description="Basic residues" evidence="1">
    <location>
        <begin position="247"/>
        <end position="258"/>
    </location>
</feature>
<feature type="region of interest" description="Disordered" evidence="1">
    <location>
        <begin position="40"/>
        <end position="91"/>
    </location>
</feature>
<feature type="region of interest" description="Disordered" evidence="1">
    <location>
        <begin position="225"/>
        <end position="288"/>
    </location>
</feature>
<name>A0AAN7K2F4_9MYRT</name>
<dbReference type="AlphaFoldDB" id="A0AAN7K2F4"/>
<feature type="compositionally biased region" description="Basic and acidic residues" evidence="1">
    <location>
        <begin position="225"/>
        <end position="239"/>
    </location>
</feature>
<keyword evidence="3" id="KW-1185">Reference proteome</keyword>
<reference evidence="2 3" key="1">
    <citation type="journal article" date="2023" name="Hortic Res">
        <title>Pangenome of water caltrop reveals structural variations and asymmetric subgenome divergence after allopolyploidization.</title>
        <authorList>
            <person name="Zhang X."/>
            <person name="Chen Y."/>
            <person name="Wang L."/>
            <person name="Yuan Y."/>
            <person name="Fang M."/>
            <person name="Shi L."/>
            <person name="Lu R."/>
            <person name="Comes H.P."/>
            <person name="Ma Y."/>
            <person name="Chen Y."/>
            <person name="Huang G."/>
            <person name="Zhou Y."/>
            <person name="Zheng Z."/>
            <person name="Qiu Y."/>
        </authorList>
    </citation>
    <scope>NUCLEOTIDE SEQUENCE [LARGE SCALE GENOMIC DNA]</scope>
    <source>
        <tissue evidence="2">Roots</tissue>
    </source>
</reference>
<gene>
    <name evidence="2" type="ORF">SAY87_005151</name>
</gene>
<dbReference type="EMBL" id="JAXIOK010000010">
    <property type="protein sequence ID" value="KAK4760258.1"/>
    <property type="molecule type" value="Genomic_DNA"/>
</dbReference>
<organism evidence="2 3">
    <name type="scientific">Trapa incisa</name>
    <dbReference type="NCBI Taxonomy" id="236973"/>
    <lineage>
        <taxon>Eukaryota</taxon>
        <taxon>Viridiplantae</taxon>
        <taxon>Streptophyta</taxon>
        <taxon>Embryophyta</taxon>
        <taxon>Tracheophyta</taxon>
        <taxon>Spermatophyta</taxon>
        <taxon>Magnoliopsida</taxon>
        <taxon>eudicotyledons</taxon>
        <taxon>Gunneridae</taxon>
        <taxon>Pentapetalae</taxon>
        <taxon>rosids</taxon>
        <taxon>malvids</taxon>
        <taxon>Myrtales</taxon>
        <taxon>Lythraceae</taxon>
        <taxon>Trapa</taxon>
    </lineage>
</organism>
<protein>
    <submittedName>
        <fullName evidence="2">Uncharacterized protein</fullName>
    </submittedName>
</protein>
<sequence length="288" mass="31408">MGCGGSKLNKDEIGSIYLYYNHLHQRSGGQAGVTKLLRQMGNPDSVTDSESHLRRRKSVSGSFASPTKLPPMPQHMVKVPRGEGGNNGGEVIRVDSNPNRNPNTANGGGNEVAVAVAETEEDDGRGGCRCREPNKGKEAAVEDHEPKLRDEEESSILYEGPPSFRDYCVSSSSDDTSCQAHHDGSYNNLGVIHDNLVARDDRENPGLEPDSRVGSFAFRPGIEGRYHSPIHPEKSDDKPALVGTEKKGRRRSRRFRFGLRKEGSGTSGVRSLWHVPCNPHRLAGKATS</sequence>
<proteinExistence type="predicted"/>
<comment type="caution">
    <text evidence="2">The sequence shown here is derived from an EMBL/GenBank/DDBJ whole genome shotgun (WGS) entry which is preliminary data.</text>
</comment>
<evidence type="ECO:0000256" key="1">
    <source>
        <dbReference type="SAM" id="MobiDB-lite"/>
    </source>
</evidence>
<feature type="region of interest" description="Disordered" evidence="1">
    <location>
        <begin position="119"/>
        <end position="153"/>
    </location>
</feature>